<feature type="transmembrane region" description="Helical" evidence="9">
    <location>
        <begin position="26"/>
        <end position="52"/>
    </location>
</feature>
<accession>A0A1X0VE14</accession>
<keyword evidence="6 9" id="KW-0812">Transmembrane</keyword>
<dbReference type="eggNOG" id="COG0619">
    <property type="taxonomic scope" value="Bacteria"/>
</dbReference>
<dbReference type="PANTHER" id="PTHR33514">
    <property type="entry name" value="PROTEIN ABCI12, CHLOROPLASTIC"/>
    <property type="match status" value="1"/>
</dbReference>
<proteinExistence type="inferred from homology"/>
<feature type="transmembrane region" description="Helical" evidence="9">
    <location>
        <begin position="246"/>
        <end position="264"/>
    </location>
</feature>
<dbReference type="GO" id="GO:0022857">
    <property type="term" value="F:transmembrane transporter activity"/>
    <property type="evidence" value="ECO:0007669"/>
    <property type="project" value="UniProtKB-UniRule"/>
</dbReference>
<keyword evidence="8 9" id="KW-0472">Membrane</keyword>
<dbReference type="GO" id="GO:0005524">
    <property type="term" value="F:ATP binding"/>
    <property type="evidence" value="ECO:0007669"/>
    <property type="project" value="UniProtKB-KW"/>
</dbReference>
<evidence type="ECO:0000313" key="10">
    <source>
        <dbReference type="EMBL" id="ORI97940.1"/>
    </source>
</evidence>
<feature type="transmembrane region" description="Helical" evidence="9">
    <location>
        <begin position="72"/>
        <end position="94"/>
    </location>
</feature>
<dbReference type="RefSeq" id="WP_004912908.1">
    <property type="nucleotide sequence ID" value="NZ_MPLS01000011.1"/>
</dbReference>
<dbReference type="InterPro" id="IPR003339">
    <property type="entry name" value="ABC/ECF_trnsptr_transmembrane"/>
</dbReference>
<comment type="function">
    <text evidence="9">Transmembrane (T) component of an energy-coupling factor (ECF) ABC-transporter complex. Unlike classic ABC transporters this ECF transporter provides the energy necessary to transport a number of different substrates.</text>
</comment>
<gene>
    <name evidence="9" type="primary">ecfT</name>
    <name evidence="10" type="ORF">BMR96_04350</name>
</gene>
<comment type="subunit">
    <text evidence="9">Forms a stable energy-coupling factor (ECF) transporter complex composed of 2 membrane-embedded substrate-binding proteins (S component), 2 ATP-binding proteins (A component) and 2 transmembrane proteins (T component).</text>
</comment>
<sequence length="267" mass="29751">MNNIMIGRFVPGSSWVHRLDPRTKMIVTFVFIFVMLFASSWATYALSAAFVILAIRLTQQPFKLYWDGLKPIFWLILFTVVLQLFLTPGTPVVFHVGPLQVTWPGILNAIYVMIRFTLIILMSTIMTLSTPPTSIANALESLLAPLNKIHVPVAELALMLSIALRFVPLLMDETQKIMNAQKSRGMSFSTGGPIKRARAIVPLLIPLFVGALQRALDLANAMEIRGFKDAASRTKYRVLLYGRQDVVAFIGTLIFVLIFIGIKISGV</sequence>
<evidence type="ECO:0000256" key="8">
    <source>
        <dbReference type="ARBA" id="ARBA00023136"/>
    </source>
</evidence>
<dbReference type="GeneID" id="97231413"/>
<keyword evidence="10" id="KW-0547">Nucleotide-binding</keyword>
<keyword evidence="5 9" id="KW-1003">Cell membrane</keyword>
<feature type="transmembrane region" description="Helical" evidence="9">
    <location>
        <begin position="149"/>
        <end position="171"/>
    </location>
</feature>
<dbReference type="InterPro" id="IPR024919">
    <property type="entry name" value="EcfT"/>
</dbReference>
<dbReference type="CDD" id="cd16914">
    <property type="entry name" value="EcfT"/>
    <property type="match status" value="1"/>
</dbReference>
<dbReference type="AlphaFoldDB" id="A0A1X0VE14"/>
<keyword evidence="4 9" id="KW-0813">Transport</keyword>
<evidence type="ECO:0000256" key="9">
    <source>
        <dbReference type="HAMAP-Rule" id="MF_01461"/>
    </source>
</evidence>
<evidence type="ECO:0000256" key="3">
    <source>
        <dbReference type="ARBA" id="ARBA00014042"/>
    </source>
</evidence>
<evidence type="ECO:0000256" key="6">
    <source>
        <dbReference type="ARBA" id="ARBA00022692"/>
    </source>
</evidence>
<keyword evidence="7 9" id="KW-1133">Transmembrane helix</keyword>
<protein>
    <recommendedName>
        <fullName evidence="3 9">Energy-coupling factor transporter transmembrane protein EcfT</fullName>
        <shortName evidence="9">ECF transporter T component EcfT</shortName>
    </recommendedName>
</protein>
<name>A0A1X0VE14_LEUPS</name>
<evidence type="ECO:0000313" key="11">
    <source>
        <dbReference type="Proteomes" id="UP000192288"/>
    </source>
</evidence>
<evidence type="ECO:0000256" key="1">
    <source>
        <dbReference type="ARBA" id="ARBA00004651"/>
    </source>
</evidence>
<comment type="similarity">
    <text evidence="2 9">Belongs to the energy-coupling factor EcfT family.</text>
</comment>
<dbReference type="Proteomes" id="UP000192288">
    <property type="component" value="Unassembled WGS sequence"/>
</dbReference>
<evidence type="ECO:0000256" key="2">
    <source>
        <dbReference type="ARBA" id="ARBA00005660"/>
    </source>
</evidence>
<reference evidence="10 11" key="1">
    <citation type="journal article" date="2017" name="Front. Microbiol.">
        <title>Genomic Characterization of Dairy Associated Leuconostoc Species and Diversity of Leuconostocs in Undefined Mixed Mesophilic Starter Cultures.</title>
        <authorList>
            <person name="Frantzen C.A."/>
            <person name="Kot W."/>
            <person name="Pedersen T.B."/>
            <person name="Ardo Y.M."/>
            <person name="Broadbent J.R."/>
            <person name="Neve H."/>
            <person name="Hansen L.H."/>
            <person name="Dal Bello F."/>
            <person name="Ostlie H.M."/>
            <person name="Kleppen H.P."/>
            <person name="Vogensen F.K."/>
            <person name="Holo H."/>
        </authorList>
    </citation>
    <scope>NUCLEOTIDE SEQUENCE [LARGE SCALE GENOMIC DNA]</scope>
    <source>
        <strain evidence="10 11">LMGCF08</strain>
    </source>
</reference>
<evidence type="ECO:0000256" key="5">
    <source>
        <dbReference type="ARBA" id="ARBA00022475"/>
    </source>
</evidence>
<evidence type="ECO:0000256" key="4">
    <source>
        <dbReference type="ARBA" id="ARBA00022448"/>
    </source>
</evidence>
<feature type="transmembrane region" description="Helical" evidence="9">
    <location>
        <begin position="106"/>
        <end position="129"/>
    </location>
</feature>
<dbReference type="Pfam" id="PF02361">
    <property type="entry name" value="CbiQ"/>
    <property type="match status" value="1"/>
</dbReference>
<comment type="subcellular location">
    <subcellularLocation>
        <location evidence="1 9">Cell membrane</location>
        <topology evidence="1 9">Multi-pass membrane protein</topology>
    </subcellularLocation>
</comment>
<dbReference type="EMBL" id="MPLS01000011">
    <property type="protein sequence ID" value="ORI97940.1"/>
    <property type="molecule type" value="Genomic_DNA"/>
</dbReference>
<comment type="caution">
    <text evidence="10">The sequence shown here is derived from an EMBL/GenBank/DDBJ whole genome shotgun (WGS) entry which is preliminary data.</text>
</comment>
<keyword evidence="10" id="KW-0067">ATP-binding</keyword>
<evidence type="ECO:0000256" key="7">
    <source>
        <dbReference type="ARBA" id="ARBA00022989"/>
    </source>
</evidence>
<organism evidence="10 11">
    <name type="scientific">Leuconostoc pseudomesenteroides</name>
    <dbReference type="NCBI Taxonomy" id="33968"/>
    <lineage>
        <taxon>Bacteria</taxon>
        <taxon>Bacillati</taxon>
        <taxon>Bacillota</taxon>
        <taxon>Bacilli</taxon>
        <taxon>Lactobacillales</taxon>
        <taxon>Lactobacillaceae</taxon>
        <taxon>Leuconostoc</taxon>
    </lineage>
</organism>
<dbReference type="STRING" id="33968.BMS77_00230"/>
<dbReference type="HAMAP" id="MF_01461">
    <property type="entry name" value="EcfT"/>
    <property type="match status" value="1"/>
</dbReference>
<dbReference type="PANTHER" id="PTHR33514:SF13">
    <property type="entry name" value="PROTEIN ABCI12, CHLOROPLASTIC"/>
    <property type="match status" value="1"/>
</dbReference>
<dbReference type="GO" id="GO:0005886">
    <property type="term" value="C:plasma membrane"/>
    <property type="evidence" value="ECO:0007669"/>
    <property type="project" value="UniProtKB-SubCell"/>
</dbReference>